<evidence type="ECO:0000313" key="2">
    <source>
        <dbReference type="EMBL" id="KAH0573626.1"/>
    </source>
</evidence>
<accession>V6LWB8</accession>
<dbReference type="AlphaFoldDB" id="V6LWB8"/>
<gene>
    <name evidence="1" type="ORF">SS50377_11154</name>
    <name evidence="2" type="ORF">SS50377_23561</name>
</gene>
<sequence length="154" mass="18249">MQAKLNSNYHIWTDQEVHALLTAVQEVKTNWQFIQCKYLPHMEVNAIKNKFYKMTKARQIHFDGNLLTILSNPVKYSIGMKPEHKPFIPNANSKQLQIHQEKMKNQYQLIQMRSQIKEVMKTVGDIKVTDHLNTSEYKDLHQLLQSLRWVFAQI</sequence>
<dbReference type="EMBL" id="AUWU02000004">
    <property type="protein sequence ID" value="KAH0573626.1"/>
    <property type="molecule type" value="Genomic_DNA"/>
</dbReference>
<dbReference type="Proteomes" id="UP000018208">
    <property type="component" value="Unassembled WGS sequence"/>
</dbReference>
<proteinExistence type="predicted"/>
<dbReference type="InterPro" id="IPR009057">
    <property type="entry name" value="Homeodomain-like_sf"/>
</dbReference>
<organism evidence="1">
    <name type="scientific">Spironucleus salmonicida</name>
    <dbReference type="NCBI Taxonomy" id="348837"/>
    <lineage>
        <taxon>Eukaryota</taxon>
        <taxon>Metamonada</taxon>
        <taxon>Diplomonadida</taxon>
        <taxon>Hexamitidae</taxon>
        <taxon>Hexamitinae</taxon>
        <taxon>Spironucleus</taxon>
    </lineage>
</organism>
<evidence type="ECO:0008006" key="4">
    <source>
        <dbReference type="Google" id="ProtNLM"/>
    </source>
</evidence>
<dbReference type="Gene3D" id="1.10.10.60">
    <property type="entry name" value="Homeodomain-like"/>
    <property type="match status" value="1"/>
</dbReference>
<reference evidence="2" key="2">
    <citation type="submission" date="2020-12" db="EMBL/GenBank/DDBJ databases">
        <title>New Spironucleus salmonicida genome in near-complete chromosomes.</title>
        <authorList>
            <person name="Xu F."/>
            <person name="Kurt Z."/>
            <person name="Jimenez-Gonzalez A."/>
            <person name="Astvaldsson A."/>
            <person name="Andersson J.O."/>
            <person name="Svard S.G."/>
        </authorList>
    </citation>
    <scope>NUCLEOTIDE SEQUENCE</scope>
    <source>
        <strain evidence="2">ATCC 50377</strain>
    </source>
</reference>
<reference evidence="1 2" key="1">
    <citation type="journal article" date="2014" name="PLoS Genet.">
        <title>The Genome of Spironucleus salmonicida Highlights a Fish Pathogen Adapted to Fluctuating Environments.</title>
        <authorList>
            <person name="Xu F."/>
            <person name="Jerlstrom-Hultqvist J."/>
            <person name="Einarsson E."/>
            <person name="Astvaldsson A."/>
            <person name="Svard S.G."/>
            <person name="Andersson J.O."/>
        </authorList>
    </citation>
    <scope>NUCLEOTIDE SEQUENCE</scope>
    <source>
        <strain evidence="2">ATCC 50377</strain>
    </source>
</reference>
<evidence type="ECO:0000313" key="3">
    <source>
        <dbReference type="Proteomes" id="UP000018208"/>
    </source>
</evidence>
<evidence type="ECO:0000313" key="1">
    <source>
        <dbReference type="EMBL" id="EST48543.1"/>
    </source>
</evidence>
<name>V6LWB8_9EUKA</name>
<keyword evidence="3" id="KW-1185">Reference proteome</keyword>
<dbReference type="SUPFAM" id="SSF46689">
    <property type="entry name" value="Homeodomain-like"/>
    <property type="match status" value="1"/>
</dbReference>
<protein>
    <recommendedName>
        <fullName evidence="4">Myb-like DNA-binding domain-containing protein</fullName>
    </recommendedName>
</protein>
<dbReference type="VEuPathDB" id="GiardiaDB:SS50377_23561"/>
<dbReference type="EMBL" id="KI545981">
    <property type="protein sequence ID" value="EST48543.1"/>
    <property type="molecule type" value="Genomic_DNA"/>
</dbReference>